<name>I4C7J0_DESTA</name>
<feature type="coiled-coil region" evidence="1">
    <location>
        <begin position="31"/>
        <end position="86"/>
    </location>
</feature>
<dbReference type="Proteomes" id="UP000006055">
    <property type="component" value="Chromosome"/>
</dbReference>
<evidence type="ECO:0000313" key="3">
    <source>
        <dbReference type="Proteomes" id="UP000006055"/>
    </source>
</evidence>
<dbReference type="AlphaFoldDB" id="I4C7J0"/>
<organism evidence="2 3">
    <name type="scientific">Desulfomonile tiedjei (strain ATCC 49306 / DSM 6799 / DCB-1)</name>
    <dbReference type="NCBI Taxonomy" id="706587"/>
    <lineage>
        <taxon>Bacteria</taxon>
        <taxon>Pseudomonadati</taxon>
        <taxon>Thermodesulfobacteriota</taxon>
        <taxon>Desulfomonilia</taxon>
        <taxon>Desulfomonilales</taxon>
        <taxon>Desulfomonilaceae</taxon>
        <taxon>Desulfomonile</taxon>
    </lineage>
</organism>
<keyword evidence="1" id="KW-0175">Coiled coil</keyword>
<reference evidence="3" key="1">
    <citation type="submission" date="2012-06" db="EMBL/GenBank/DDBJ databases">
        <title>Complete sequence of chromosome of Desulfomonile tiedjei DSM 6799.</title>
        <authorList>
            <person name="Lucas S."/>
            <person name="Copeland A."/>
            <person name="Lapidus A."/>
            <person name="Glavina del Rio T."/>
            <person name="Dalin E."/>
            <person name="Tice H."/>
            <person name="Bruce D."/>
            <person name="Goodwin L."/>
            <person name="Pitluck S."/>
            <person name="Peters L."/>
            <person name="Ovchinnikova G."/>
            <person name="Zeytun A."/>
            <person name="Lu M."/>
            <person name="Kyrpides N."/>
            <person name="Mavromatis K."/>
            <person name="Ivanova N."/>
            <person name="Brettin T."/>
            <person name="Detter J.C."/>
            <person name="Han C."/>
            <person name="Larimer F."/>
            <person name="Land M."/>
            <person name="Hauser L."/>
            <person name="Markowitz V."/>
            <person name="Cheng J.-F."/>
            <person name="Hugenholtz P."/>
            <person name="Woyke T."/>
            <person name="Wu D."/>
            <person name="Spring S."/>
            <person name="Schroeder M."/>
            <person name="Brambilla E."/>
            <person name="Klenk H.-P."/>
            <person name="Eisen J.A."/>
        </authorList>
    </citation>
    <scope>NUCLEOTIDE SEQUENCE [LARGE SCALE GENOMIC DNA]</scope>
    <source>
        <strain evidence="3">ATCC 49306 / DSM 6799 / DCB-1</strain>
    </source>
</reference>
<dbReference type="HOGENOM" id="CLU_1118783_0_0_7"/>
<evidence type="ECO:0000313" key="2">
    <source>
        <dbReference type="EMBL" id="AFM25531.1"/>
    </source>
</evidence>
<evidence type="ECO:0000256" key="1">
    <source>
        <dbReference type="SAM" id="Coils"/>
    </source>
</evidence>
<dbReference type="RefSeq" id="WP_014810669.1">
    <property type="nucleotide sequence ID" value="NC_018025.1"/>
</dbReference>
<dbReference type="KEGG" id="dti:Desti_2862"/>
<gene>
    <name evidence="2" type="ordered locus">Desti_2862</name>
</gene>
<sequence length="248" mass="28060">MGFFGKLWARIRGIFITAGDDVVSSSPEAIRATYATAIDQAKKRYKEMENAVALLARERDRTETTLRDLEREEVELQKKLDGALASAESDPNNPAHREAGTRYLARIKEIDEKQATLVTEFESQRTKVEEYKMRLRSFTEEITRLQREQGEMIAEFVSTQQVLHLEDRLRGLGETAVDESIVAIREKVATMRSRAKIATEMSSATLATQDRTYEQVGAEREAASKFDELLKARTGVKAGTPDRERELG</sequence>
<dbReference type="EMBL" id="CP003360">
    <property type="protein sequence ID" value="AFM25531.1"/>
    <property type="molecule type" value="Genomic_DNA"/>
</dbReference>
<keyword evidence="3" id="KW-1185">Reference proteome</keyword>
<dbReference type="STRING" id="706587.Desti_2862"/>
<protein>
    <submittedName>
        <fullName evidence="2">Phage shock protein A (IM30), suppresses sigma54-dependent transcription</fullName>
    </submittedName>
</protein>
<proteinExistence type="predicted"/>
<accession>I4C7J0</accession>